<dbReference type="GO" id="GO:0050661">
    <property type="term" value="F:NADP binding"/>
    <property type="evidence" value="ECO:0007669"/>
    <property type="project" value="InterPro"/>
</dbReference>
<dbReference type="InterPro" id="IPR002912">
    <property type="entry name" value="ACT_dom"/>
</dbReference>
<dbReference type="FunFam" id="3.30.360.10:FF:000005">
    <property type="entry name" value="Homoserine dehydrogenase"/>
    <property type="match status" value="1"/>
</dbReference>
<comment type="similarity">
    <text evidence="3 13">Belongs to the homoserine dehydrogenase family.</text>
</comment>
<dbReference type="AlphaFoldDB" id="A0A0H4IWN9"/>
<dbReference type="InterPro" id="IPR019811">
    <property type="entry name" value="HDH_CS"/>
</dbReference>
<dbReference type="InterPro" id="IPR005106">
    <property type="entry name" value="Asp/hSer_DH_NAD-bd"/>
</dbReference>
<proteinExistence type="inferred from homology"/>
<feature type="binding site" evidence="12">
    <location>
        <begin position="9"/>
        <end position="16"/>
    </location>
    <ligand>
        <name>NADP(+)</name>
        <dbReference type="ChEBI" id="CHEBI:58349"/>
    </ligand>
</feature>
<feature type="binding site" evidence="12">
    <location>
        <position position="103"/>
    </location>
    <ligand>
        <name>NADPH</name>
        <dbReference type="ChEBI" id="CHEBI:57783"/>
    </ligand>
</feature>
<evidence type="ECO:0000256" key="13">
    <source>
        <dbReference type="RuleBase" id="RU004171"/>
    </source>
</evidence>
<keyword evidence="9 15" id="KW-0560">Oxidoreductase</keyword>
<dbReference type="EMBL" id="CP011002">
    <property type="protein sequence ID" value="AKO65371.1"/>
    <property type="molecule type" value="Genomic_DNA"/>
</dbReference>
<dbReference type="GO" id="GO:0004412">
    <property type="term" value="F:homoserine dehydrogenase activity"/>
    <property type="evidence" value="ECO:0007669"/>
    <property type="project" value="UniProtKB-EC"/>
</dbReference>
<dbReference type="PIRSF" id="PIRSF000098">
    <property type="entry name" value="Homoser_dehydrog"/>
    <property type="match status" value="1"/>
</dbReference>
<feature type="binding site" evidence="12">
    <location>
        <position position="188"/>
    </location>
    <ligand>
        <name>L-homoserine</name>
        <dbReference type="ChEBI" id="CHEBI:57476"/>
    </ligand>
</feature>
<comment type="pathway">
    <text evidence="1">Amino-acid biosynthesis; L-threonine biosynthesis; L-threonine from L-aspartate: step 3/5.</text>
</comment>
<evidence type="ECO:0000313" key="15">
    <source>
        <dbReference type="EMBL" id="AKO65371.1"/>
    </source>
</evidence>
<name>A0A0H4IWN9_9PROT</name>
<evidence type="ECO:0000256" key="3">
    <source>
        <dbReference type="ARBA" id="ARBA00006753"/>
    </source>
</evidence>
<dbReference type="SUPFAM" id="SSF51735">
    <property type="entry name" value="NAD(P)-binding Rossmann-fold domains"/>
    <property type="match status" value="1"/>
</dbReference>
<dbReference type="Gene3D" id="3.30.70.260">
    <property type="match status" value="1"/>
</dbReference>
<keyword evidence="8 12" id="KW-0521">NADP</keyword>
<keyword evidence="16" id="KW-1185">Reference proteome</keyword>
<dbReference type="InterPro" id="IPR016204">
    <property type="entry name" value="HDH"/>
</dbReference>
<dbReference type="UniPathway" id="UPA00050">
    <property type="reaction ID" value="UER00063"/>
</dbReference>
<dbReference type="Gene3D" id="3.30.360.10">
    <property type="entry name" value="Dihydrodipicolinate Reductase, domain 2"/>
    <property type="match status" value="1"/>
</dbReference>
<keyword evidence="10" id="KW-0486">Methionine biosynthesis</keyword>
<keyword evidence="7" id="KW-0791">Threonine biosynthesis</keyword>
<evidence type="ECO:0000256" key="11">
    <source>
        <dbReference type="PIRSR" id="PIRSR000098-1"/>
    </source>
</evidence>
<evidence type="ECO:0000256" key="4">
    <source>
        <dbReference type="ARBA" id="ARBA00013213"/>
    </source>
</evidence>
<organism evidence="15 16">
    <name type="scientific">Methylophilales bacterium MBRS-H7</name>
    <dbReference type="NCBI Taxonomy" id="1623450"/>
    <lineage>
        <taxon>Bacteria</taxon>
        <taxon>Pseudomonadati</taxon>
        <taxon>Pseudomonadota</taxon>
        <taxon>Betaproteobacteria</taxon>
        <taxon>Nitrosomonadales</taxon>
        <taxon>OM43 clade</taxon>
    </lineage>
</organism>
<evidence type="ECO:0000256" key="10">
    <source>
        <dbReference type="ARBA" id="ARBA00023167"/>
    </source>
</evidence>
<evidence type="ECO:0000256" key="8">
    <source>
        <dbReference type="ARBA" id="ARBA00022857"/>
    </source>
</evidence>
<comment type="pathway">
    <text evidence="2">Amino-acid biosynthesis; L-methionine biosynthesis via de novo pathway; L-homoserine from L-aspartate: step 3/3.</text>
</comment>
<dbReference type="InterPro" id="IPR036291">
    <property type="entry name" value="NAD(P)-bd_dom_sf"/>
</dbReference>
<dbReference type="CDD" id="cd04881">
    <property type="entry name" value="ACT_HSDH-Hom"/>
    <property type="match status" value="1"/>
</dbReference>
<sequence>MSKFKIGILGFGTVGSGVFNVLRENHDEILAKTGIDFEIASILDLDHEKIISVAGDEKLIAKDIDDLINMSDVVLELIGGTRIAFDFAKKALNAKKHLVTANKALIALHGTELFNLAKENNVSILYEASVAGGIPIIKALREGVVSNKVEWVAGILNGTTNYILTEMKNNGLSFQTALSQAQSLGYAEADPTFDIEGIDAAHKITIIASIAFGVSLNFNDVFVEGITNLQLKDVAYAEELGYRIKLIGLAKKVNQDIEVRVHPTLISETQLVANVDGPMNAVLVMGNMLGPTLYYGAGAGSDPTASAVLSDVIDLARSISNGNKVFHIPSFGYEDSNLSSLKFKKINEINSGYYIRANFVDAAGVLAKITSLFADKNISIDEMHQKMLKKNQTENDVIIVVKNAQEKEINSIINDIQKMKSNVGNVVKIRLEELAK</sequence>
<evidence type="ECO:0000256" key="12">
    <source>
        <dbReference type="PIRSR" id="PIRSR000098-2"/>
    </source>
</evidence>
<dbReference type="EC" id="1.1.1.3" evidence="4"/>
<dbReference type="PANTHER" id="PTHR43331:SF1">
    <property type="entry name" value="HOMOSERINE DEHYDROGENASE"/>
    <property type="match status" value="1"/>
</dbReference>
<gene>
    <name evidence="15" type="ORF">VI33_00955</name>
</gene>
<evidence type="ECO:0000256" key="2">
    <source>
        <dbReference type="ARBA" id="ARBA00005062"/>
    </source>
</evidence>
<accession>A0A0H4IWN9</accession>
<dbReference type="UniPathway" id="UPA00051">
    <property type="reaction ID" value="UER00465"/>
</dbReference>
<dbReference type="NCBIfam" id="NF004976">
    <property type="entry name" value="PRK06349.1"/>
    <property type="match status" value="1"/>
</dbReference>
<evidence type="ECO:0000256" key="7">
    <source>
        <dbReference type="ARBA" id="ARBA00022697"/>
    </source>
</evidence>
<reference evidence="15 16" key="1">
    <citation type="submission" date="2015-03" db="EMBL/GenBank/DDBJ databases">
        <title>Comparative analysis of the OM43 clade including a novel species from Red Sea uncovers genomic and metabolic diversity among marine methylotrophs.</title>
        <authorList>
            <person name="Jimenez-Infante F."/>
            <person name="Ngugi D.K."/>
            <person name="Vinu M."/>
            <person name="Alam I."/>
            <person name="Kamau A."/>
            <person name="Blom J."/>
            <person name="Bajic V.B."/>
            <person name="Stingl U."/>
        </authorList>
    </citation>
    <scope>NUCLEOTIDE SEQUENCE [LARGE SCALE GENOMIC DNA]</scope>
    <source>
        <strain evidence="15 16">MBRSH7</strain>
    </source>
</reference>
<dbReference type="SUPFAM" id="SSF55021">
    <property type="entry name" value="ACT-like"/>
    <property type="match status" value="1"/>
</dbReference>
<evidence type="ECO:0000256" key="1">
    <source>
        <dbReference type="ARBA" id="ARBA00005056"/>
    </source>
</evidence>
<dbReference type="GO" id="GO:0009088">
    <property type="term" value="P:threonine biosynthetic process"/>
    <property type="evidence" value="ECO:0007669"/>
    <property type="project" value="UniProtKB-UniPathway"/>
</dbReference>
<dbReference type="Gene3D" id="3.40.50.720">
    <property type="entry name" value="NAD(P)-binding Rossmann-like Domain"/>
    <property type="match status" value="1"/>
</dbReference>
<feature type="active site" description="Proton donor" evidence="11">
    <location>
        <position position="203"/>
    </location>
</feature>
<evidence type="ECO:0000259" key="14">
    <source>
        <dbReference type="PROSITE" id="PS51671"/>
    </source>
</evidence>
<dbReference type="Pfam" id="PF00742">
    <property type="entry name" value="Homoserine_dh"/>
    <property type="match status" value="1"/>
</dbReference>
<evidence type="ECO:0000313" key="16">
    <source>
        <dbReference type="Proteomes" id="UP000066549"/>
    </source>
</evidence>
<dbReference type="PATRIC" id="fig|1623450.3.peg.195"/>
<evidence type="ECO:0000256" key="6">
    <source>
        <dbReference type="ARBA" id="ARBA00022605"/>
    </source>
</evidence>
<feature type="domain" description="ACT" evidence="14">
    <location>
        <begin position="354"/>
        <end position="434"/>
    </location>
</feature>
<dbReference type="InterPro" id="IPR045865">
    <property type="entry name" value="ACT-like_dom_sf"/>
</dbReference>
<evidence type="ECO:0000256" key="9">
    <source>
        <dbReference type="ARBA" id="ARBA00023002"/>
    </source>
</evidence>
<dbReference type="PANTHER" id="PTHR43331">
    <property type="entry name" value="HOMOSERINE DEHYDROGENASE"/>
    <property type="match status" value="1"/>
</dbReference>
<dbReference type="Pfam" id="PF03447">
    <property type="entry name" value="NAD_binding_3"/>
    <property type="match status" value="1"/>
</dbReference>
<keyword evidence="6" id="KW-0028">Amino-acid biosynthesis</keyword>
<evidence type="ECO:0000256" key="5">
    <source>
        <dbReference type="ARBA" id="ARBA00013376"/>
    </source>
</evidence>
<dbReference type="SUPFAM" id="SSF55347">
    <property type="entry name" value="Glyceraldehyde-3-phosphate dehydrogenase-like, C-terminal domain"/>
    <property type="match status" value="1"/>
</dbReference>
<dbReference type="PROSITE" id="PS01042">
    <property type="entry name" value="HOMOSER_DHGENASE"/>
    <property type="match status" value="1"/>
</dbReference>
<dbReference type="Proteomes" id="UP000066549">
    <property type="component" value="Chromosome"/>
</dbReference>
<protein>
    <recommendedName>
        <fullName evidence="5">Homoserine dehydrogenase</fullName>
        <ecNumber evidence="4">1.1.1.3</ecNumber>
    </recommendedName>
</protein>
<dbReference type="GO" id="GO:0009086">
    <property type="term" value="P:methionine biosynthetic process"/>
    <property type="evidence" value="ECO:0007669"/>
    <property type="project" value="UniProtKB-KW"/>
</dbReference>
<dbReference type="InterPro" id="IPR001342">
    <property type="entry name" value="HDH_cat"/>
</dbReference>
<dbReference type="OrthoDB" id="9808167at2"/>
<dbReference type="PROSITE" id="PS51671">
    <property type="entry name" value="ACT"/>
    <property type="match status" value="1"/>
</dbReference>